<dbReference type="OrthoDB" id="5857104at2759"/>
<dbReference type="PROSITE" id="PS50013">
    <property type="entry name" value="CHROMO_2"/>
    <property type="match status" value="1"/>
</dbReference>
<dbReference type="SMART" id="SM00298">
    <property type="entry name" value="CHROMO"/>
    <property type="match status" value="2"/>
</dbReference>
<keyword evidence="2" id="KW-0479">Metal-binding</keyword>
<comment type="caution">
    <text evidence="10">The sequence shown here is derived from an EMBL/GenBank/DDBJ whole genome shotgun (WGS) entry which is preliminary data.</text>
</comment>
<dbReference type="Pfam" id="PF00271">
    <property type="entry name" value="Helicase_C"/>
    <property type="match status" value="1"/>
</dbReference>
<dbReference type="CDD" id="cd15531">
    <property type="entry name" value="PHD1_CHD_II"/>
    <property type="match status" value="1"/>
</dbReference>
<dbReference type="GO" id="GO:0140658">
    <property type="term" value="F:ATP-dependent chromatin remodeler activity"/>
    <property type="evidence" value="ECO:0007669"/>
    <property type="project" value="TreeGrafter"/>
</dbReference>
<evidence type="ECO:0000256" key="2">
    <source>
        <dbReference type="ARBA" id="ARBA00022723"/>
    </source>
</evidence>
<dbReference type="SUPFAM" id="SSF54160">
    <property type="entry name" value="Chromo domain-like"/>
    <property type="match status" value="2"/>
</dbReference>
<organism evidence="10 11">
    <name type="scientific">Paramuricea clavata</name>
    <name type="common">Red gorgonian</name>
    <name type="synonym">Violescent sea-whip</name>
    <dbReference type="NCBI Taxonomy" id="317549"/>
    <lineage>
        <taxon>Eukaryota</taxon>
        <taxon>Metazoa</taxon>
        <taxon>Cnidaria</taxon>
        <taxon>Anthozoa</taxon>
        <taxon>Octocorallia</taxon>
        <taxon>Malacalcyonacea</taxon>
        <taxon>Plexauridae</taxon>
        <taxon>Paramuricea</taxon>
    </lineage>
</organism>
<dbReference type="CDD" id="cd15532">
    <property type="entry name" value="PHD2_CHD_II"/>
    <property type="match status" value="1"/>
</dbReference>
<evidence type="ECO:0000256" key="9">
    <source>
        <dbReference type="ARBA" id="ARBA00023242"/>
    </source>
</evidence>
<evidence type="ECO:0000256" key="1">
    <source>
        <dbReference type="ARBA" id="ARBA00004123"/>
    </source>
</evidence>
<evidence type="ECO:0000313" key="10">
    <source>
        <dbReference type="EMBL" id="CAB4031236.1"/>
    </source>
</evidence>
<evidence type="ECO:0000256" key="6">
    <source>
        <dbReference type="ARBA" id="ARBA00022801"/>
    </source>
</evidence>
<dbReference type="InterPro" id="IPR011011">
    <property type="entry name" value="Znf_FYVE_PHD"/>
</dbReference>
<dbReference type="PROSITE" id="PS00690">
    <property type="entry name" value="DEAH_ATP_HELICASE"/>
    <property type="match status" value="1"/>
</dbReference>
<dbReference type="InterPro" id="IPR019787">
    <property type="entry name" value="Znf_PHD-finger"/>
</dbReference>
<keyword evidence="3" id="KW-0677">Repeat</keyword>
<dbReference type="Gene3D" id="2.40.50.40">
    <property type="match status" value="2"/>
</dbReference>
<evidence type="ECO:0000256" key="7">
    <source>
        <dbReference type="ARBA" id="ARBA00022833"/>
    </source>
</evidence>
<name>A0A6S7JG23_PARCT</name>
<dbReference type="Pfam" id="PF00385">
    <property type="entry name" value="Chromo"/>
    <property type="match status" value="1"/>
</dbReference>
<dbReference type="PROSITE" id="PS01359">
    <property type="entry name" value="ZF_PHD_1"/>
    <property type="match status" value="2"/>
</dbReference>
<dbReference type="GO" id="GO:0008270">
    <property type="term" value="F:zinc ion binding"/>
    <property type="evidence" value="ECO:0007669"/>
    <property type="project" value="UniProtKB-KW"/>
</dbReference>
<dbReference type="InterPro" id="IPR000953">
    <property type="entry name" value="Chromo/chromo_shadow_dom"/>
</dbReference>
<keyword evidence="4" id="KW-0547">Nucleotide-binding</keyword>
<dbReference type="Pfam" id="PF00628">
    <property type="entry name" value="PHD"/>
    <property type="match status" value="2"/>
</dbReference>
<dbReference type="Gene3D" id="3.30.40.10">
    <property type="entry name" value="Zinc/RING finger domain, C3HC4 (zinc finger)"/>
    <property type="match status" value="2"/>
</dbReference>
<evidence type="ECO:0000256" key="4">
    <source>
        <dbReference type="ARBA" id="ARBA00022741"/>
    </source>
</evidence>
<evidence type="ECO:0000256" key="8">
    <source>
        <dbReference type="ARBA" id="ARBA00022840"/>
    </source>
</evidence>
<dbReference type="PROSITE" id="PS50016">
    <property type="entry name" value="ZF_PHD_2"/>
    <property type="match status" value="2"/>
</dbReference>
<dbReference type="PANTHER" id="PTHR45623">
    <property type="entry name" value="CHROMODOMAIN-HELICASE-DNA-BINDING PROTEIN 3-RELATED-RELATED"/>
    <property type="match status" value="1"/>
</dbReference>
<dbReference type="GO" id="GO:0000785">
    <property type="term" value="C:chromatin"/>
    <property type="evidence" value="ECO:0007669"/>
    <property type="project" value="TreeGrafter"/>
</dbReference>
<dbReference type="PROSITE" id="PS51194">
    <property type="entry name" value="HELICASE_CTER"/>
    <property type="match status" value="1"/>
</dbReference>
<proteinExistence type="predicted"/>
<protein>
    <submittedName>
        <fullName evidence="10">Chromodomain-helicase-DNA-binding 4-like isoform X3</fullName>
    </submittedName>
</protein>
<comment type="subcellular location">
    <subcellularLocation>
        <location evidence="1">Nucleus</location>
    </subcellularLocation>
</comment>
<dbReference type="SMART" id="SM00249">
    <property type="entry name" value="PHD"/>
    <property type="match status" value="2"/>
</dbReference>
<dbReference type="FunFam" id="3.40.50.10810:FF:000001">
    <property type="entry name" value="chromodomain-helicase-DNA-binding protein 3 isoform X1"/>
    <property type="match status" value="1"/>
</dbReference>
<sequence length="781" mass="90233">EVVMMIVMIMMVDDDDEDDDEANDQHQDYCEVCEESGELLLCDTCTLSFHLQCLDPPLDEAPEGEWSCPKCEDEEAEIESDVHFDFCRVCKDGGNLLCCDSCPSSYHIHCLKPPLKQIPDGDWRCPRCKITPLEGRAAKILFWRFVKVPDEEPRAKDSEVTIVSDGKPSEHVVRQFFIKWHDKSYWKCSWVDEIQLEVHHAGLLGAYVRKNDMSANPQMDLDDVVCDEIIHLHEAHNKVDEKDLEARFYRYGVRPEYLQIQRVLNSRNEKGKVRYLVKWQELPYNLSTWEDPDDKANNQIGDFQEHVAKYEKFREGYDKSKRGKKSKKAKHLSDCKRKYATQPDFITKTGGTLHKYQMEGLNWLRFSWVQGTNTILADEMGLGKTIQTIAFIYSLFKEGHCNGPFLISAPLSTLINWEREFEFWAPELYCVTYIGDKDCRAAIRQHEFSFEENAVRSGTKVCRMKKDSSVKFNVLLTSYELVAIDSAVLQSINWAILVVDEAHRLKNNQSRFFRVLNDYSIDYTLLLTGTPLQNNLEELFHLLNFLDASLFNDKNRFLGDFEDVAKEDQIKKLHEILGPHMLRRLKADVLKDMPSKSEFIVRVELSPLQKKYYKYILTRNFEALNAKGSQTVSLLNVMMELKKCCNHPYLFATAALEAKKSENGHYEVNELTEGSGKFVLLAKMLKKLKAEGHRVLIFSQMTRVLDLLEDFLEGHGYQYERIDGNITGQMRQDSIDRFNAPEAEAFCFLLSTRAGGLGINLASSDTVFIFDSDWNPHNDIQ</sequence>
<evidence type="ECO:0000256" key="5">
    <source>
        <dbReference type="ARBA" id="ARBA00022771"/>
    </source>
</evidence>
<gene>
    <name evidence="10" type="ORF">PACLA_8A078989</name>
</gene>
<accession>A0A6S7JG23</accession>
<dbReference type="InterPro" id="IPR002464">
    <property type="entry name" value="DNA/RNA_helicase_DEAH_CS"/>
</dbReference>
<reference evidence="10" key="1">
    <citation type="submission" date="2020-04" db="EMBL/GenBank/DDBJ databases">
        <authorList>
            <person name="Alioto T."/>
            <person name="Alioto T."/>
            <person name="Gomez Garrido J."/>
        </authorList>
    </citation>
    <scope>NUCLEOTIDE SEQUENCE</scope>
    <source>
        <strain evidence="10">A484AB</strain>
    </source>
</reference>
<dbReference type="GO" id="GO:0003677">
    <property type="term" value="F:DNA binding"/>
    <property type="evidence" value="ECO:0007669"/>
    <property type="project" value="TreeGrafter"/>
</dbReference>
<dbReference type="GO" id="GO:0016887">
    <property type="term" value="F:ATP hydrolysis activity"/>
    <property type="evidence" value="ECO:0007669"/>
    <property type="project" value="TreeGrafter"/>
</dbReference>
<dbReference type="GO" id="GO:0003682">
    <property type="term" value="F:chromatin binding"/>
    <property type="evidence" value="ECO:0007669"/>
    <property type="project" value="TreeGrafter"/>
</dbReference>
<evidence type="ECO:0000256" key="3">
    <source>
        <dbReference type="ARBA" id="ARBA00022737"/>
    </source>
</evidence>
<dbReference type="InterPro" id="IPR027417">
    <property type="entry name" value="P-loop_NTPase"/>
</dbReference>
<dbReference type="PANTHER" id="PTHR45623:SF17">
    <property type="entry name" value="CHROMODOMAIN-HELICASE-DNA-BINDING PROTEIN 3-RELATED"/>
    <property type="match status" value="1"/>
</dbReference>
<dbReference type="Pfam" id="PF00176">
    <property type="entry name" value="SNF2-rel_dom"/>
    <property type="match status" value="1"/>
</dbReference>
<keyword evidence="11" id="KW-1185">Reference proteome</keyword>
<dbReference type="InterPro" id="IPR014001">
    <property type="entry name" value="Helicase_ATP-bd"/>
</dbReference>
<keyword evidence="5" id="KW-0863">Zinc-finger</keyword>
<feature type="non-terminal residue" evidence="10">
    <location>
        <position position="781"/>
    </location>
</feature>
<dbReference type="InterPro" id="IPR049730">
    <property type="entry name" value="SNF2/RAD54-like_C"/>
</dbReference>
<keyword evidence="6" id="KW-0378">Hydrolase</keyword>
<dbReference type="SMART" id="SM00490">
    <property type="entry name" value="HELICc"/>
    <property type="match status" value="1"/>
</dbReference>
<dbReference type="SUPFAM" id="SSF57903">
    <property type="entry name" value="FYVE/PHD zinc finger"/>
    <property type="match status" value="2"/>
</dbReference>
<dbReference type="SMART" id="SM00487">
    <property type="entry name" value="DEXDc"/>
    <property type="match status" value="1"/>
</dbReference>
<dbReference type="CDD" id="cd18793">
    <property type="entry name" value="SF2_C_SNF"/>
    <property type="match status" value="1"/>
</dbReference>
<dbReference type="InterPro" id="IPR000330">
    <property type="entry name" value="SNF2_N"/>
</dbReference>
<feature type="non-terminal residue" evidence="10">
    <location>
        <position position="1"/>
    </location>
</feature>
<dbReference type="Proteomes" id="UP001152795">
    <property type="component" value="Unassembled WGS sequence"/>
</dbReference>
<dbReference type="InterPro" id="IPR001650">
    <property type="entry name" value="Helicase_C-like"/>
</dbReference>
<dbReference type="GO" id="GO:0042393">
    <property type="term" value="F:histone binding"/>
    <property type="evidence" value="ECO:0007669"/>
    <property type="project" value="TreeGrafter"/>
</dbReference>
<keyword evidence="8" id="KW-0067">ATP-binding</keyword>
<dbReference type="AlphaFoldDB" id="A0A6S7JG23"/>
<dbReference type="SUPFAM" id="SSF52540">
    <property type="entry name" value="P-loop containing nucleoside triphosphate hydrolases"/>
    <property type="match status" value="2"/>
</dbReference>
<dbReference type="InterPro" id="IPR038718">
    <property type="entry name" value="SNF2-like_sf"/>
</dbReference>
<dbReference type="EMBL" id="CACRXK020017461">
    <property type="protein sequence ID" value="CAB4031236.1"/>
    <property type="molecule type" value="Genomic_DNA"/>
</dbReference>
<keyword evidence="9" id="KW-0539">Nucleus</keyword>
<dbReference type="InterPro" id="IPR023780">
    <property type="entry name" value="Chromo_domain"/>
</dbReference>
<dbReference type="GO" id="GO:0005524">
    <property type="term" value="F:ATP binding"/>
    <property type="evidence" value="ECO:0007669"/>
    <property type="project" value="UniProtKB-KW"/>
</dbReference>
<keyword evidence="7" id="KW-0862">Zinc</keyword>
<dbReference type="Gene3D" id="3.40.50.300">
    <property type="entry name" value="P-loop containing nucleotide triphosphate hydrolases"/>
    <property type="match status" value="1"/>
</dbReference>
<dbReference type="InterPro" id="IPR001965">
    <property type="entry name" value="Znf_PHD"/>
</dbReference>
<dbReference type="PROSITE" id="PS51192">
    <property type="entry name" value="HELICASE_ATP_BIND_1"/>
    <property type="match status" value="1"/>
</dbReference>
<dbReference type="InterPro" id="IPR013083">
    <property type="entry name" value="Znf_RING/FYVE/PHD"/>
</dbReference>
<dbReference type="GO" id="GO:0005634">
    <property type="term" value="C:nucleus"/>
    <property type="evidence" value="ECO:0007669"/>
    <property type="project" value="UniProtKB-SubCell"/>
</dbReference>
<dbReference type="Gene3D" id="3.40.50.10810">
    <property type="entry name" value="Tandem AAA-ATPase domain"/>
    <property type="match status" value="1"/>
</dbReference>
<dbReference type="InterPro" id="IPR016197">
    <property type="entry name" value="Chromo-like_dom_sf"/>
</dbReference>
<evidence type="ECO:0000313" key="11">
    <source>
        <dbReference type="Proteomes" id="UP001152795"/>
    </source>
</evidence>
<dbReference type="InterPro" id="IPR019786">
    <property type="entry name" value="Zinc_finger_PHD-type_CS"/>
</dbReference>